<sequence length="151" mass="17025">MFEEAESENSKASLHTRMQAQHLTPVQKKQDGVERKDGFLSIGAAVMSNRNERAPDGLVVDAHLSDGFLHLILIKDCSRPKYLWHLTELAKRGGEPLNFEFVEYHKTRAFTFTSFGEESVWNLDGEIFEAHQLSAQVLRGLIPLFASGPEI</sequence>
<dbReference type="SUPFAM" id="SSF111331">
    <property type="entry name" value="NAD kinase/diacylglycerol kinase-like"/>
    <property type="match status" value="1"/>
</dbReference>
<reference evidence="1 2" key="1">
    <citation type="submission" date="2020-09" db="EMBL/GenBank/DDBJ databases">
        <authorList>
            <person name="Ashkenazy H."/>
        </authorList>
    </citation>
    <scope>NUCLEOTIDE SEQUENCE [LARGE SCALE GENOMIC DNA]</scope>
    <source>
        <strain evidence="2">cv. Cdm-0</strain>
    </source>
</reference>
<dbReference type="Proteomes" id="UP000516314">
    <property type="component" value="Chromosome 5"/>
</dbReference>
<dbReference type="PANTHER" id="PTHR12358:SF6">
    <property type="entry name" value="CERAMIDE KINASE"/>
    <property type="match status" value="1"/>
</dbReference>
<dbReference type="InterPro" id="IPR050187">
    <property type="entry name" value="Lipid_Phosphate_FormReg"/>
</dbReference>
<dbReference type="GO" id="GO:0006629">
    <property type="term" value="P:lipid metabolic process"/>
    <property type="evidence" value="ECO:0007669"/>
    <property type="project" value="UniProtKB-ARBA"/>
</dbReference>
<accession>A0A7G2FE06</accession>
<evidence type="ECO:0000313" key="1">
    <source>
        <dbReference type="EMBL" id="CAD5333052.1"/>
    </source>
</evidence>
<name>A0A7G2FE06_ARATH</name>
<dbReference type="InterPro" id="IPR016064">
    <property type="entry name" value="NAD/diacylglycerol_kinase_sf"/>
</dbReference>
<evidence type="ECO:0000313" key="2">
    <source>
        <dbReference type="Proteomes" id="UP000516314"/>
    </source>
</evidence>
<proteinExistence type="predicted"/>
<dbReference type="AlphaFoldDB" id="A0A7G2FE06"/>
<dbReference type="Gene3D" id="2.60.200.40">
    <property type="match status" value="1"/>
</dbReference>
<organism evidence="1 2">
    <name type="scientific">Arabidopsis thaliana</name>
    <name type="common">Mouse-ear cress</name>
    <dbReference type="NCBI Taxonomy" id="3702"/>
    <lineage>
        <taxon>Eukaryota</taxon>
        <taxon>Viridiplantae</taxon>
        <taxon>Streptophyta</taxon>
        <taxon>Embryophyta</taxon>
        <taxon>Tracheophyta</taxon>
        <taxon>Spermatophyta</taxon>
        <taxon>Magnoliopsida</taxon>
        <taxon>eudicotyledons</taxon>
        <taxon>Gunneridae</taxon>
        <taxon>Pentapetalae</taxon>
        <taxon>rosids</taxon>
        <taxon>malvids</taxon>
        <taxon>Brassicales</taxon>
        <taxon>Brassicaceae</taxon>
        <taxon>Camelineae</taxon>
        <taxon>Arabidopsis</taxon>
    </lineage>
</organism>
<dbReference type="EMBL" id="LR881470">
    <property type="protein sequence ID" value="CAD5333052.1"/>
    <property type="molecule type" value="Genomic_DNA"/>
</dbReference>
<dbReference type="PANTHER" id="PTHR12358">
    <property type="entry name" value="SPHINGOSINE KINASE"/>
    <property type="match status" value="1"/>
</dbReference>
<gene>
    <name evidence="1" type="ORF">AT9943_LOCUS20430</name>
</gene>
<protein>
    <submittedName>
        <fullName evidence="1">(thale cress) hypothetical protein</fullName>
    </submittedName>
</protein>